<dbReference type="Proteomes" id="UP000574931">
    <property type="component" value="Unassembled WGS sequence"/>
</dbReference>
<dbReference type="AlphaFoldDB" id="A0A2P9HKI3"/>
<keyword evidence="1" id="KW-0963">Cytoplasm</keyword>
<evidence type="ECO:0000256" key="5">
    <source>
        <dbReference type="ARBA" id="ARBA00023284"/>
    </source>
</evidence>
<reference evidence="6 9" key="3">
    <citation type="submission" date="2020-05" db="EMBL/GenBank/DDBJ databases">
        <title>Draft Genome Sequence of Ochrobactrum soli Isolated from Stable Fly Gut.</title>
        <authorList>
            <person name="Pileggi M.T."/>
            <person name="Vazhakkala L.J."/>
            <person name="Wong C.N."/>
        </authorList>
    </citation>
    <scope>NUCLEOTIDE SEQUENCE [LARGE SCALE GENOMIC DNA]</scope>
    <source>
        <strain evidence="6 9">MTP-C0764</strain>
    </source>
</reference>
<reference evidence="8" key="2">
    <citation type="submission" date="2017-12" db="EMBL/GenBank/DDBJ databases">
        <authorList>
            <person name="Diaz M."/>
        </authorList>
    </citation>
    <scope>NUCLEOTIDE SEQUENCE [LARGE SCALE GENOMIC DNA]</scope>
    <source>
        <strain evidence="8">FI11154</strain>
    </source>
</reference>
<dbReference type="RefSeq" id="WP_109370165.1">
    <property type="nucleotide sequence ID" value="NZ_JABFCY010000001.1"/>
</dbReference>
<keyword evidence="5" id="KW-0676">Redox-active center</keyword>
<keyword evidence="2" id="KW-0862">Zinc</keyword>
<dbReference type="CDD" id="cd00498">
    <property type="entry name" value="Hsp33"/>
    <property type="match status" value="1"/>
</dbReference>
<keyword evidence="4" id="KW-0143">Chaperone</keyword>
<accession>A0A2P9HKI3</accession>
<evidence type="ECO:0000313" key="8">
    <source>
        <dbReference type="Proteomes" id="UP000246073"/>
    </source>
</evidence>
<dbReference type="Gene3D" id="3.55.30.10">
    <property type="entry name" value="Hsp33 domain"/>
    <property type="match status" value="1"/>
</dbReference>
<evidence type="ECO:0000256" key="2">
    <source>
        <dbReference type="ARBA" id="ARBA00022833"/>
    </source>
</evidence>
<protein>
    <submittedName>
        <fullName evidence="7">Chaperone protein Hsp33</fullName>
    </submittedName>
    <submittedName>
        <fullName evidence="6">Hsp33 family molecular chaperone</fullName>
    </submittedName>
</protein>
<dbReference type="PANTHER" id="PTHR30111:SF1">
    <property type="entry name" value="33 KDA CHAPERONIN"/>
    <property type="match status" value="1"/>
</dbReference>
<dbReference type="SUPFAM" id="SSF64397">
    <property type="entry name" value="Hsp33 domain"/>
    <property type="match status" value="1"/>
</dbReference>
<reference evidence="7" key="1">
    <citation type="submission" date="2017-12" db="EMBL/GenBank/DDBJ databases">
        <authorList>
            <person name="Hurst M.R.H."/>
        </authorList>
    </citation>
    <scope>NUCLEOTIDE SEQUENCE [LARGE SCALE GENOMIC DNA]</scope>
    <source>
        <strain evidence="7">FI11154</strain>
    </source>
</reference>
<keyword evidence="9" id="KW-1185">Reference proteome</keyword>
<dbReference type="GO" id="GO:0042026">
    <property type="term" value="P:protein refolding"/>
    <property type="evidence" value="ECO:0007669"/>
    <property type="project" value="TreeGrafter"/>
</dbReference>
<name>A0A2P9HKI3_9HYPH</name>
<dbReference type="GO" id="GO:0044183">
    <property type="term" value="F:protein folding chaperone"/>
    <property type="evidence" value="ECO:0007669"/>
    <property type="project" value="TreeGrafter"/>
</dbReference>
<dbReference type="InterPro" id="IPR000397">
    <property type="entry name" value="Heat_shock_Hsp33"/>
</dbReference>
<proteinExistence type="predicted"/>
<evidence type="ECO:0000256" key="4">
    <source>
        <dbReference type="ARBA" id="ARBA00023186"/>
    </source>
</evidence>
<dbReference type="InterPro" id="IPR016153">
    <property type="entry name" value="Heat_shock_Hsp33_N"/>
</dbReference>
<dbReference type="Pfam" id="PF01430">
    <property type="entry name" value="HSP33"/>
    <property type="match status" value="1"/>
</dbReference>
<dbReference type="GO" id="GO:0005737">
    <property type="term" value="C:cytoplasm"/>
    <property type="evidence" value="ECO:0007669"/>
    <property type="project" value="InterPro"/>
</dbReference>
<dbReference type="Gene3D" id="1.10.287.480">
    <property type="entry name" value="helix hairpin bin"/>
    <property type="match status" value="1"/>
</dbReference>
<dbReference type="PIRSF" id="PIRSF005261">
    <property type="entry name" value="Heat_shock_Hsp33"/>
    <property type="match status" value="1"/>
</dbReference>
<dbReference type="NCBIfam" id="NF002386">
    <property type="entry name" value="PRK01402.1"/>
    <property type="match status" value="1"/>
</dbReference>
<dbReference type="PANTHER" id="PTHR30111">
    <property type="entry name" value="33 KDA CHAPERONIN"/>
    <property type="match status" value="1"/>
</dbReference>
<dbReference type="SUPFAM" id="SSF118352">
    <property type="entry name" value="HSP33 redox switch-like"/>
    <property type="match status" value="1"/>
</dbReference>
<dbReference type="EMBL" id="JABFCY010000001">
    <property type="protein sequence ID" value="NNU58824.1"/>
    <property type="molecule type" value="Genomic_DNA"/>
</dbReference>
<evidence type="ECO:0000313" key="9">
    <source>
        <dbReference type="Proteomes" id="UP000574931"/>
    </source>
</evidence>
<organism evidence="7 8">
    <name type="scientific">Ochrobactrum soli</name>
    <dbReference type="NCBI Taxonomy" id="2448455"/>
    <lineage>
        <taxon>Bacteria</taxon>
        <taxon>Pseudomonadati</taxon>
        <taxon>Pseudomonadota</taxon>
        <taxon>Alphaproteobacteria</taxon>
        <taxon>Hyphomicrobiales</taxon>
        <taxon>Brucellaceae</taxon>
        <taxon>Brucella/Ochrobactrum group</taxon>
        <taxon>Ochrobactrum</taxon>
    </lineage>
</organism>
<evidence type="ECO:0000313" key="6">
    <source>
        <dbReference type="EMBL" id="NNU58824.1"/>
    </source>
</evidence>
<dbReference type="Proteomes" id="UP000246073">
    <property type="component" value="Unassembled WGS sequence"/>
</dbReference>
<evidence type="ECO:0000313" key="7">
    <source>
        <dbReference type="EMBL" id="SPL64503.1"/>
    </source>
</evidence>
<evidence type="ECO:0000256" key="3">
    <source>
        <dbReference type="ARBA" id="ARBA00023157"/>
    </source>
</evidence>
<dbReference type="InterPro" id="IPR016154">
    <property type="entry name" value="Heat_shock_Hsp33_C"/>
</dbReference>
<dbReference type="EMBL" id="OOFM01000005">
    <property type="protein sequence ID" value="SPL64503.1"/>
    <property type="molecule type" value="Genomic_DNA"/>
</dbReference>
<dbReference type="Gene3D" id="3.90.1280.10">
    <property type="entry name" value="HSP33 redox switch-like"/>
    <property type="match status" value="1"/>
</dbReference>
<dbReference type="InterPro" id="IPR023212">
    <property type="entry name" value="Hsp33_helix_hairpin_bin_dom_sf"/>
</dbReference>
<dbReference type="GO" id="GO:0051082">
    <property type="term" value="F:unfolded protein binding"/>
    <property type="evidence" value="ECO:0007669"/>
    <property type="project" value="InterPro"/>
</dbReference>
<keyword evidence="3" id="KW-1015">Disulfide bond</keyword>
<evidence type="ECO:0000256" key="1">
    <source>
        <dbReference type="ARBA" id="ARBA00022490"/>
    </source>
</evidence>
<gene>
    <name evidence="6" type="ORF">HKX02_00950</name>
    <name evidence="7" type="ORF">OHAE_370</name>
</gene>
<sequence>MAENTSNDYIEAENGHSGPKLDLGDFGFAGDDAVVPFQVEGLDVRGRAVQLGTSIDAILKRHEYPEEVARLLAEATVLTVLLGTSLKFEGKFIFQTQSDGPVDMLVVDFSTPNAVRGYARFDEDRLKDAIATGKTQPEELLGRGTLAFTVDQGAYMQRYQGIVALDGSTLEEIATTYFRQSEQIPTDLKLSVAKLVERGADGKPVEQWRAGGLIIQFLPESELRARVPDLPGGDGDEEEAVFHPVDDAWDEARSLLGTIESSELTDPQVGSERLLYRLFHERGVRVFNAIKVADICSCSREKIQGVLSGFSAEEIQDSIENGKISVSCEFCSTHYEFDPAQFAK</sequence>